<comment type="subcellular location">
    <subcellularLocation>
        <location evidence="7">Golgi apparatus</location>
        <location evidence="7">Golgi stack membrane</location>
        <topology evidence="7">Single-pass type II membrane protein</topology>
    </subcellularLocation>
</comment>
<dbReference type="AlphaFoldDB" id="A0A1S4CH83"/>
<dbReference type="RefSeq" id="XP_016500547.1">
    <property type="nucleotide sequence ID" value="XM_016645061.1"/>
</dbReference>
<keyword evidence="7" id="KW-0472">Membrane</keyword>
<dbReference type="Proteomes" id="UP000790787">
    <property type="component" value="Chromosome 6"/>
</dbReference>
<comment type="function">
    <text evidence="7">May be involved in cell wall biosynthesis.</text>
</comment>
<dbReference type="RefSeq" id="XP_016500547.1">
    <property type="nucleotide sequence ID" value="XM_016645061.2"/>
</dbReference>
<dbReference type="Pfam" id="PF03254">
    <property type="entry name" value="XG_FTase"/>
    <property type="match status" value="1"/>
</dbReference>
<keyword evidence="2 7" id="KW-0328">Glycosyltransferase</keyword>
<dbReference type="PaxDb" id="4097-A0A1S4CH83"/>
<reference evidence="9" key="2">
    <citation type="submission" date="2025-08" db="UniProtKB">
        <authorList>
            <consortium name="RefSeq"/>
        </authorList>
    </citation>
    <scope>IDENTIFICATION</scope>
    <source>
        <tissue evidence="9">Leaf</tissue>
    </source>
</reference>
<keyword evidence="3 7" id="KW-0808">Transferase</keyword>
<feature type="transmembrane region" description="Helical" evidence="7">
    <location>
        <begin position="42"/>
        <end position="63"/>
    </location>
</feature>
<evidence type="ECO:0000256" key="4">
    <source>
        <dbReference type="ARBA" id="ARBA00023034"/>
    </source>
</evidence>
<sequence length="572" mass="65706">MIGVTMKRFKKTSNDQLVSSNRESSVVLKISESKWGLNPMTLMAFFVVCLMVLTLVFSVAIVFGNLPPDCLWTLAEARFFHVKPSEATVSEDDIPRPVIMPKDKLLGGLLPSGFDETSCLSRYESLLYIKGLRHKPSSYLISRLRRYEALHKQCGPYTELYNRTVDLIKSGDQYSTSSSVCNYVIWVSFSGLGNRILTLTSAFLYALLTNRVLLVDPRVNLPDLFCEPFPQVSWLLPSDFPILDQFSTFNQKSPLSYGYMVRNNKSRIHPFMYLHLNHDYDGQDKLFFCDTDQTFLKKIPWLFVKSNNYYVPALFLIPSFEQELNNLFPEKGTVFHFLGRYLFHPTNSVWGLITRYYQAYLANADEKIGIQIRVFDLGVGNFKYVLDQILACTAKENLLPRVNPNEPIVNSSGKTKTISILMTSLSPRYFEEIRNMYWENPTVTGEIVSVYQPSHEEHQQTEKLMHDRKAWAEMYLLSLTDKLVTSAWSTFGYVAQGLGGLKPWILYKFENGTVHNPPCFRDMSLEPCYHSPPNYDCKKKTGSYNTGNVVPHVRHCKDMSWGLKLFDQNGEL</sequence>
<accession>A0A1S4CH83</accession>
<dbReference type="GO" id="GO:0042546">
    <property type="term" value="P:cell wall biogenesis"/>
    <property type="evidence" value="ECO:0007669"/>
    <property type="project" value="InterPro"/>
</dbReference>
<keyword evidence="8" id="KW-1185">Reference proteome</keyword>
<reference evidence="8" key="1">
    <citation type="journal article" date="2014" name="Nat. Commun.">
        <title>The tobacco genome sequence and its comparison with those of tomato and potato.</title>
        <authorList>
            <person name="Sierro N."/>
            <person name="Battey J.N."/>
            <person name="Ouadi S."/>
            <person name="Bakaher N."/>
            <person name="Bovet L."/>
            <person name="Willig A."/>
            <person name="Goepfert S."/>
            <person name="Peitsch M.C."/>
            <person name="Ivanov N.V."/>
        </authorList>
    </citation>
    <scope>NUCLEOTIDE SEQUENCE [LARGE SCALE GENOMIC DNA]</scope>
</reference>
<dbReference type="PANTHER" id="PTHR31889">
    <property type="entry name" value="FUCOSYLTRANSFERASE 2-RELATED"/>
    <property type="match status" value="1"/>
</dbReference>
<evidence type="ECO:0000256" key="5">
    <source>
        <dbReference type="ARBA" id="ARBA00023180"/>
    </source>
</evidence>
<keyword evidence="7" id="KW-1133">Transmembrane helix</keyword>
<keyword evidence="6 7" id="KW-0961">Cell wall biogenesis/degradation</keyword>
<keyword evidence="7" id="KW-0812">Transmembrane</keyword>
<dbReference type="STRING" id="4097.A0A1S4CH83"/>
<evidence type="ECO:0000313" key="8">
    <source>
        <dbReference type="Proteomes" id="UP000790787"/>
    </source>
</evidence>
<dbReference type="OMA" id="TRYYKAY"/>
<dbReference type="PANTHER" id="PTHR31889:SF41">
    <property type="entry name" value="FUCOSYLTRANSFERASE"/>
    <property type="match status" value="1"/>
</dbReference>
<gene>
    <name evidence="9" type="primary">LOC107818981</name>
</gene>
<dbReference type="EC" id="2.4.1.-" evidence="7"/>
<dbReference type="FunFam" id="3.40.50.11340:FF:000005">
    <property type="entry name" value="Galactoside 2-alpha-L-fucosyltransferase"/>
    <property type="match status" value="1"/>
</dbReference>
<keyword evidence="4 7" id="KW-0333">Golgi apparatus</keyword>
<dbReference type="Gene3D" id="3.40.50.11340">
    <property type="match status" value="1"/>
</dbReference>
<dbReference type="GO" id="GO:0032580">
    <property type="term" value="C:Golgi cisterna membrane"/>
    <property type="evidence" value="ECO:0007669"/>
    <property type="project" value="UniProtKB-SubCell"/>
</dbReference>
<dbReference type="GO" id="GO:0071555">
    <property type="term" value="P:cell wall organization"/>
    <property type="evidence" value="ECO:0007669"/>
    <property type="project" value="UniProtKB-UniRule"/>
</dbReference>
<proteinExistence type="inferred from homology"/>
<protein>
    <recommendedName>
        <fullName evidence="7">Fucosyltransferase</fullName>
        <ecNumber evidence="7">2.4.1.-</ecNumber>
    </recommendedName>
</protein>
<comment type="similarity">
    <text evidence="1 7">Belongs to the glycosyltransferase 37 family.</text>
</comment>
<organism evidence="8 9">
    <name type="scientific">Nicotiana tabacum</name>
    <name type="common">Common tobacco</name>
    <dbReference type="NCBI Taxonomy" id="4097"/>
    <lineage>
        <taxon>Eukaryota</taxon>
        <taxon>Viridiplantae</taxon>
        <taxon>Streptophyta</taxon>
        <taxon>Embryophyta</taxon>
        <taxon>Tracheophyta</taxon>
        <taxon>Spermatophyta</taxon>
        <taxon>Magnoliopsida</taxon>
        <taxon>eudicotyledons</taxon>
        <taxon>Gunneridae</taxon>
        <taxon>Pentapetalae</taxon>
        <taxon>asterids</taxon>
        <taxon>lamiids</taxon>
        <taxon>Solanales</taxon>
        <taxon>Solanaceae</taxon>
        <taxon>Nicotianoideae</taxon>
        <taxon>Nicotianeae</taxon>
        <taxon>Nicotiana</taxon>
    </lineage>
</organism>
<keyword evidence="5" id="KW-0325">Glycoprotein</keyword>
<dbReference type="GeneID" id="107818981"/>
<dbReference type="GO" id="GO:0008107">
    <property type="term" value="F:galactoside 2-alpha-L-fucosyltransferase activity"/>
    <property type="evidence" value="ECO:0007669"/>
    <property type="project" value="InterPro"/>
</dbReference>
<evidence type="ECO:0000313" key="9">
    <source>
        <dbReference type="RefSeq" id="XP_016500547.1"/>
    </source>
</evidence>
<dbReference type="KEGG" id="nta:107818981"/>
<evidence type="ECO:0000256" key="2">
    <source>
        <dbReference type="ARBA" id="ARBA00022676"/>
    </source>
</evidence>
<dbReference type="GO" id="GO:0009969">
    <property type="term" value="P:xyloglucan biosynthetic process"/>
    <property type="evidence" value="ECO:0000318"/>
    <property type="project" value="GO_Central"/>
</dbReference>
<evidence type="ECO:0000256" key="1">
    <source>
        <dbReference type="ARBA" id="ARBA00010481"/>
    </source>
</evidence>
<dbReference type="SMR" id="A0A1S4CH83"/>
<evidence type="ECO:0000256" key="7">
    <source>
        <dbReference type="RuleBase" id="RU367004"/>
    </source>
</evidence>
<name>A0A1S4CH83_TOBAC</name>
<dbReference type="InterPro" id="IPR004938">
    <property type="entry name" value="XG_FTase"/>
</dbReference>
<dbReference type="OrthoDB" id="428346at2759"/>
<evidence type="ECO:0000256" key="3">
    <source>
        <dbReference type="ARBA" id="ARBA00022679"/>
    </source>
</evidence>
<evidence type="ECO:0000256" key="6">
    <source>
        <dbReference type="ARBA" id="ARBA00023316"/>
    </source>
</evidence>